<dbReference type="Gene3D" id="1.10.10.60">
    <property type="entry name" value="Homeodomain-like"/>
    <property type="match status" value="1"/>
</dbReference>
<organism evidence="4 5">
    <name type="scientific">Coptotermes formosanus</name>
    <name type="common">Formosan subterranean termite</name>
    <dbReference type="NCBI Taxonomy" id="36987"/>
    <lineage>
        <taxon>Eukaryota</taxon>
        <taxon>Metazoa</taxon>
        <taxon>Ecdysozoa</taxon>
        <taxon>Arthropoda</taxon>
        <taxon>Hexapoda</taxon>
        <taxon>Insecta</taxon>
        <taxon>Pterygota</taxon>
        <taxon>Neoptera</taxon>
        <taxon>Polyneoptera</taxon>
        <taxon>Dictyoptera</taxon>
        <taxon>Blattodea</taxon>
        <taxon>Blattoidea</taxon>
        <taxon>Termitoidae</taxon>
        <taxon>Rhinotermitidae</taxon>
        <taxon>Coptotermes</taxon>
    </lineage>
</organism>
<feature type="DNA-binding region" description="Homeobox" evidence="2">
    <location>
        <begin position="3"/>
        <end position="55"/>
    </location>
</feature>
<dbReference type="EMBL" id="BLKM01000729">
    <property type="protein sequence ID" value="GFG37911.1"/>
    <property type="molecule type" value="Genomic_DNA"/>
</dbReference>
<reference evidence="5" key="1">
    <citation type="submission" date="2020-01" db="EMBL/GenBank/DDBJ databases">
        <title>Draft genome sequence of the Termite Coptotermes fromosanus.</title>
        <authorList>
            <person name="Itakura S."/>
            <person name="Yosikawa Y."/>
            <person name="Umezawa K."/>
        </authorList>
    </citation>
    <scope>NUCLEOTIDE SEQUENCE [LARGE SCALE GENOMIC DNA]</scope>
</reference>
<dbReference type="SUPFAM" id="SSF46689">
    <property type="entry name" value="Homeodomain-like"/>
    <property type="match status" value="1"/>
</dbReference>
<keyword evidence="2" id="KW-0238">DNA-binding</keyword>
<evidence type="ECO:0000259" key="3">
    <source>
        <dbReference type="PROSITE" id="PS50071"/>
    </source>
</evidence>
<dbReference type="OrthoDB" id="6159439at2759"/>
<proteinExistence type="predicted"/>
<accession>A0A6L2PZ49</accession>
<keyword evidence="2" id="KW-0539">Nucleus</keyword>
<evidence type="ECO:0000256" key="2">
    <source>
        <dbReference type="PROSITE-ProRule" id="PRU00108"/>
    </source>
</evidence>
<dbReference type="CDD" id="cd00086">
    <property type="entry name" value="homeodomain"/>
    <property type="match status" value="1"/>
</dbReference>
<dbReference type="PROSITE" id="PS50071">
    <property type="entry name" value="HOMEOBOX_2"/>
    <property type="match status" value="1"/>
</dbReference>
<comment type="caution">
    <text evidence="4">The sequence shown here is derived from an EMBL/GenBank/DDBJ whole genome shotgun (WGS) entry which is preliminary data.</text>
</comment>
<dbReference type="AlphaFoldDB" id="A0A6L2PZ49"/>
<dbReference type="InterPro" id="IPR001356">
    <property type="entry name" value="HD"/>
</dbReference>
<dbReference type="GO" id="GO:0000977">
    <property type="term" value="F:RNA polymerase II transcription regulatory region sequence-specific DNA binding"/>
    <property type="evidence" value="ECO:0007669"/>
    <property type="project" value="TreeGrafter"/>
</dbReference>
<feature type="non-terminal residue" evidence="4">
    <location>
        <position position="1"/>
    </location>
</feature>
<dbReference type="GO" id="GO:0005634">
    <property type="term" value="C:nucleus"/>
    <property type="evidence" value="ECO:0007669"/>
    <property type="project" value="UniProtKB-SubCell"/>
</dbReference>
<keyword evidence="5" id="KW-1185">Reference proteome</keyword>
<dbReference type="InterPro" id="IPR009057">
    <property type="entry name" value="Homeodomain-like_sf"/>
</dbReference>
<name>A0A6L2PZ49_COPFO</name>
<dbReference type="PANTHER" id="PTHR24329:SF520">
    <property type="entry name" value="ALX HOMEOBOX PROTEIN 1-LIKE PROTEIN"/>
    <property type="match status" value="1"/>
</dbReference>
<protein>
    <recommendedName>
        <fullName evidence="3">Homeobox domain-containing protein</fullName>
    </recommendedName>
</protein>
<evidence type="ECO:0000313" key="5">
    <source>
        <dbReference type="Proteomes" id="UP000502823"/>
    </source>
</evidence>
<dbReference type="InParanoid" id="A0A6L2PZ49"/>
<evidence type="ECO:0000313" key="4">
    <source>
        <dbReference type="EMBL" id="GFG37911.1"/>
    </source>
</evidence>
<comment type="subcellular location">
    <subcellularLocation>
        <location evidence="1 2">Nucleus</location>
    </subcellularLocation>
</comment>
<evidence type="ECO:0000256" key="1">
    <source>
        <dbReference type="ARBA" id="ARBA00004123"/>
    </source>
</evidence>
<keyword evidence="2" id="KW-0371">Homeobox</keyword>
<dbReference type="InterPro" id="IPR050649">
    <property type="entry name" value="Paired_Homeobox_TFs"/>
</dbReference>
<feature type="domain" description="Homeobox" evidence="3">
    <location>
        <begin position="1"/>
        <end position="54"/>
    </location>
</feature>
<dbReference type="Proteomes" id="UP000502823">
    <property type="component" value="Unassembled WGS sequence"/>
</dbReference>
<gene>
    <name evidence="4" type="ORF">Cfor_07400</name>
</gene>
<sequence length="170" mass="19406">ASQNDKLKRHFARPIENIQVGSCSNRNCLNNKCATVFLLLQVWFQNRRAKYRKQEKQVQKAMAQTVIPTCNGIMRNMYPTASRGYQPYGHPNTINTMNRYPQMTTSSYSSVHQPFSMPHSATNMAPVSGLRQDAMGMSPEDEWYSKSLTALRMNTSHHSNLAAPMIQYQT</sequence>
<dbReference type="GO" id="GO:0000981">
    <property type="term" value="F:DNA-binding transcription factor activity, RNA polymerase II-specific"/>
    <property type="evidence" value="ECO:0007669"/>
    <property type="project" value="TreeGrafter"/>
</dbReference>
<dbReference type="PANTHER" id="PTHR24329">
    <property type="entry name" value="HOMEOBOX PROTEIN ARISTALESS"/>
    <property type="match status" value="1"/>
</dbReference>